<reference evidence="8 9" key="1">
    <citation type="submission" date="2020-01" db="EMBL/GenBank/DDBJ databases">
        <title>Sulfitobacter sediminilitoris sp. nov., isolated from a tidal flat.</title>
        <authorList>
            <person name="Park S."/>
            <person name="Yoon J.-H."/>
        </authorList>
    </citation>
    <scope>NUCLEOTIDE SEQUENCE [LARGE SCALE GENOMIC DNA]</scope>
    <source>
        <strain evidence="8 9">JBTF-M27</strain>
    </source>
</reference>
<dbReference type="SUPFAM" id="SSF117143">
    <property type="entry name" value="Flagellar hook protein flgE"/>
    <property type="match status" value="1"/>
</dbReference>
<dbReference type="InterPro" id="IPR010930">
    <property type="entry name" value="Flg_bb/hook_C_dom"/>
</dbReference>
<keyword evidence="8" id="KW-0969">Cilium</keyword>
<evidence type="ECO:0000259" key="7">
    <source>
        <dbReference type="Pfam" id="PF22692"/>
    </source>
</evidence>
<evidence type="ECO:0000256" key="2">
    <source>
        <dbReference type="ARBA" id="ARBA00009677"/>
    </source>
</evidence>
<dbReference type="InterPro" id="IPR037925">
    <property type="entry name" value="FlgE/F/G-like"/>
</dbReference>
<dbReference type="GO" id="GO:0071978">
    <property type="term" value="P:bacterial-type flagellum-dependent swarming motility"/>
    <property type="evidence" value="ECO:0007669"/>
    <property type="project" value="TreeGrafter"/>
</dbReference>
<evidence type="ECO:0000259" key="5">
    <source>
        <dbReference type="Pfam" id="PF00460"/>
    </source>
</evidence>
<evidence type="ECO:0000313" key="9">
    <source>
        <dbReference type="Proteomes" id="UP000468591"/>
    </source>
</evidence>
<keyword evidence="8" id="KW-0966">Cell projection</keyword>
<comment type="caution">
    <text evidence="8">The sequence shown here is derived from an EMBL/GenBank/DDBJ whole genome shotgun (WGS) entry which is preliminary data.</text>
</comment>
<keyword evidence="3 4" id="KW-0975">Bacterial flagellum</keyword>
<comment type="subcellular location">
    <subcellularLocation>
        <location evidence="1 4">Bacterial flagellum basal body</location>
    </subcellularLocation>
</comment>
<accession>A0A6P0CEM7</accession>
<dbReference type="InterPro" id="IPR053967">
    <property type="entry name" value="LlgE_F_G-like_D1"/>
</dbReference>
<dbReference type="Pfam" id="PF22692">
    <property type="entry name" value="LlgE_F_G_D1"/>
    <property type="match status" value="1"/>
</dbReference>
<dbReference type="InterPro" id="IPR001444">
    <property type="entry name" value="Flag_bb_rod_N"/>
</dbReference>
<keyword evidence="9" id="KW-1185">Reference proteome</keyword>
<name>A0A6P0CEM7_9RHOB</name>
<dbReference type="AlphaFoldDB" id="A0A6P0CEM7"/>
<evidence type="ECO:0000259" key="6">
    <source>
        <dbReference type="Pfam" id="PF06429"/>
    </source>
</evidence>
<dbReference type="Pfam" id="PF00460">
    <property type="entry name" value="Flg_bb_rod"/>
    <property type="match status" value="1"/>
</dbReference>
<feature type="domain" description="Flagellar basal body rod protein N-terminal" evidence="5">
    <location>
        <begin position="11"/>
        <end position="39"/>
    </location>
</feature>
<feature type="domain" description="Flagellar basal-body/hook protein C-terminal" evidence="6">
    <location>
        <begin position="198"/>
        <end position="242"/>
    </location>
</feature>
<evidence type="ECO:0000256" key="1">
    <source>
        <dbReference type="ARBA" id="ARBA00004117"/>
    </source>
</evidence>
<gene>
    <name evidence="8" type="ORF">GV827_15590</name>
</gene>
<dbReference type="Pfam" id="PF06429">
    <property type="entry name" value="Flg_bbr_C"/>
    <property type="match status" value="1"/>
</dbReference>
<dbReference type="GO" id="GO:0009425">
    <property type="term" value="C:bacterial-type flagellum basal body"/>
    <property type="evidence" value="ECO:0007669"/>
    <property type="project" value="UniProtKB-SubCell"/>
</dbReference>
<dbReference type="NCBIfam" id="TIGR03506">
    <property type="entry name" value="FlgEFG_subfam"/>
    <property type="match status" value="1"/>
</dbReference>
<evidence type="ECO:0000256" key="4">
    <source>
        <dbReference type="RuleBase" id="RU362116"/>
    </source>
</evidence>
<dbReference type="PANTHER" id="PTHR30435">
    <property type="entry name" value="FLAGELLAR PROTEIN"/>
    <property type="match status" value="1"/>
</dbReference>
<dbReference type="EMBL" id="JAABNT010000010">
    <property type="protein sequence ID" value="NEK23820.1"/>
    <property type="molecule type" value="Genomic_DNA"/>
</dbReference>
<comment type="similarity">
    <text evidence="2 4">Belongs to the flagella basal body rod proteins family.</text>
</comment>
<dbReference type="Proteomes" id="UP000468591">
    <property type="component" value="Unassembled WGS sequence"/>
</dbReference>
<organism evidence="8 9">
    <name type="scientific">Sulfitobacter sediminilitoris</name>
    <dbReference type="NCBI Taxonomy" id="2698830"/>
    <lineage>
        <taxon>Bacteria</taxon>
        <taxon>Pseudomonadati</taxon>
        <taxon>Pseudomonadota</taxon>
        <taxon>Alphaproteobacteria</taxon>
        <taxon>Rhodobacterales</taxon>
        <taxon>Roseobacteraceae</taxon>
        <taxon>Sulfitobacter</taxon>
    </lineage>
</organism>
<proteinExistence type="inferred from homology"/>
<evidence type="ECO:0000313" key="8">
    <source>
        <dbReference type="EMBL" id="NEK23820.1"/>
    </source>
</evidence>
<keyword evidence="8" id="KW-0282">Flagellum</keyword>
<dbReference type="PANTHER" id="PTHR30435:SF19">
    <property type="entry name" value="FLAGELLAR BASAL-BODY ROD PROTEIN FLGG"/>
    <property type="match status" value="1"/>
</dbReference>
<sequence length="248" mass="26096">MEALMSNISYVSLSQATALERSLNMTAHNLANASTAGFKSINPLLESIEDSSTTRDISYVQDRGTYLDLNAGTLVPTGNPFDIALGGDGWMSFQLDGGGAGYSRHGRLILDVDGQLKTASGQPLLDAGGGPITLPDDVGQDITITTGGTITDRTGAVLGTIGVVTIEHGAAMLSLGGGMYHLPDNAAAPQQATDPKVKQGFVENSNVEAVLEMTRLIDIQRAYENSIKLMNQDDDLTKTVIQRLGRSG</sequence>
<dbReference type="InterPro" id="IPR020013">
    <property type="entry name" value="Flagellar_FlgE/F/G"/>
</dbReference>
<evidence type="ECO:0000256" key="3">
    <source>
        <dbReference type="ARBA" id="ARBA00023143"/>
    </source>
</evidence>
<feature type="domain" description="Flagellar hook protein FlgE/F/G-like D1" evidence="7">
    <location>
        <begin position="84"/>
        <end position="151"/>
    </location>
</feature>
<protein>
    <submittedName>
        <fullName evidence="8">Flagellar hook-basal body complex protein</fullName>
    </submittedName>
</protein>